<evidence type="ECO:0000313" key="1">
    <source>
        <dbReference type="EMBL" id="KAI4320825.1"/>
    </source>
</evidence>
<dbReference type="EMBL" id="CM042889">
    <property type="protein sequence ID" value="KAI4320825.1"/>
    <property type="molecule type" value="Genomic_DNA"/>
</dbReference>
<organism evidence="1 2">
    <name type="scientific">Melastoma candidum</name>
    <dbReference type="NCBI Taxonomy" id="119954"/>
    <lineage>
        <taxon>Eukaryota</taxon>
        <taxon>Viridiplantae</taxon>
        <taxon>Streptophyta</taxon>
        <taxon>Embryophyta</taxon>
        <taxon>Tracheophyta</taxon>
        <taxon>Spermatophyta</taxon>
        <taxon>Magnoliopsida</taxon>
        <taxon>eudicotyledons</taxon>
        <taxon>Gunneridae</taxon>
        <taxon>Pentapetalae</taxon>
        <taxon>rosids</taxon>
        <taxon>malvids</taxon>
        <taxon>Myrtales</taxon>
        <taxon>Melastomataceae</taxon>
        <taxon>Melastomatoideae</taxon>
        <taxon>Melastomateae</taxon>
        <taxon>Melastoma</taxon>
    </lineage>
</organism>
<dbReference type="Proteomes" id="UP001057402">
    <property type="component" value="Chromosome 10"/>
</dbReference>
<keyword evidence="2" id="KW-1185">Reference proteome</keyword>
<name>A0ACB9MDM6_9MYRT</name>
<proteinExistence type="predicted"/>
<protein>
    <submittedName>
        <fullName evidence="1">Uncharacterized protein</fullName>
    </submittedName>
</protein>
<reference evidence="2" key="1">
    <citation type="journal article" date="2023" name="Front. Plant Sci.">
        <title>Chromosomal-level genome assembly of Melastoma candidum provides insights into trichome evolution.</title>
        <authorList>
            <person name="Zhong Y."/>
            <person name="Wu W."/>
            <person name="Sun C."/>
            <person name="Zou P."/>
            <person name="Liu Y."/>
            <person name="Dai S."/>
            <person name="Zhou R."/>
        </authorList>
    </citation>
    <scope>NUCLEOTIDE SEQUENCE [LARGE SCALE GENOMIC DNA]</scope>
</reference>
<sequence>MDAKFPSHLRGYRGVKYSQNQLLEDNERLLEYERIRLAKLHFARKHQGNPCHVIDSANGLRPSENRANLRSAECFNYLLDLLASGSVTRDQEINSSEAEYTNNTYSEGSSSSGKPVHIQVDNTQT</sequence>
<comment type="caution">
    <text evidence="1">The sequence shown here is derived from an EMBL/GenBank/DDBJ whole genome shotgun (WGS) entry which is preliminary data.</text>
</comment>
<gene>
    <name evidence="1" type="ORF">MLD38_034270</name>
</gene>
<accession>A0ACB9MDM6</accession>
<evidence type="ECO:0000313" key="2">
    <source>
        <dbReference type="Proteomes" id="UP001057402"/>
    </source>
</evidence>